<keyword evidence="2" id="KW-0732">Signal</keyword>
<feature type="region of interest" description="Disordered" evidence="1">
    <location>
        <begin position="393"/>
        <end position="431"/>
    </location>
</feature>
<feature type="domain" description="SGNH hydrolase-type esterase" evidence="3">
    <location>
        <begin position="262"/>
        <end position="389"/>
    </location>
</feature>
<accession>A0A4U8SZB0</accession>
<feature type="compositionally biased region" description="Low complexity" evidence="1">
    <location>
        <begin position="406"/>
        <end position="423"/>
    </location>
</feature>
<gene>
    <name evidence="4" type="ORF">LS64_010310</name>
</gene>
<dbReference type="Proteomes" id="UP000029714">
    <property type="component" value="Unassembled WGS sequence"/>
</dbReference>
<name>A0A4U8SZB0_9HELI</name>
<dbReference type="SUPFAM" id="SSF52266">
    <property type="entry name" value="SGNH hydrolase"/>
    <property type="match status" value="1"/>
</dbReference>
<dbReference type="OrthoDB" id="5318134at2"/>
<dbReference type="InterPro" id="IPR036514">
    <property type="entry name" value="SGNH_hydro_sf"/>
</dbReference>
<feature type="chain" id="PRO_5022837923" description="SGNH hydrolase-type esterase domain-containing protein" evidence="2">
    <location>
        <begin position="20"/>
        <end position="479"/>
    </location>
</feature>
<evidence type="ECO:0000313" key="5">
    <source>
        <dbReference type="Proteomes" id="UP000029714"/>
    </source>
</evidence>
<dbReference type="RefSeq" id="WP_052062435.1">
    <property type="nucleotide sequence ID" value="NZ_JRMP02000020.1"/>
</dbReference>
<feature type="signal peptide" evidence="2">
    <location>
        <begin position="1"/>
        <end position="19"/>
    </location>
</feature>
<dbReference type="InterPro" id="IPR013830">
    <property type="entry name" value="SGNH_hydro"/>
</dbReference>
<evidence type="ECO:0000259" key="3">
    <source>
        <dbReference type="Pfam" id="PF13472"/>
    </source>
</evidence>
<dbReference type="EMBL" id="JRMP02000020">
    <property type="protein sequence ID" value="TLD92376.1"/>
    <property type="molecule type" value="Genomic_DNA"/>
</dbReference>
<evidence type="ECO:0000256" key="2">
    <source>
        <dbReference type="SAM" id="SignalP"/>
    </source>
</evidence>
<comment type="caution">
    <text evidence="4">The sequence shown here is derived from an EMBL/GenBank/DDBJ whole genome shotgun (WGS) entry which is preliminary data.</text>
</comment>
<evidence type="ECO:0000313" key="4">
    <source>
        <dbReference type="EMBL" id="TLD92376.1"/>
    </source>
</evidence>
<protein>
    <recommendedName>
        <fullName evidence="3">SGNH hydrolase-type esterase domain-containing protein</fullName>
    </recommendedName>
</protein>
<dbReference type="Gene3D" id="3.40.50.1110">
    <property type="entry name" value="SGNH hydrolase"/>
    <property type="match status" value="1"/>
</dbReference>
<sequence>MAIRKIFLVFLILSLNALNCESFKVQENSFLYKNPQYKSYLEKAILHDFSDKRNKEILKKVATKWKSKKNLKIRIFGDSHIASDFIANEFRNLLGNINALGFTYPLQPISHQSLILNYEAKNFNILDVRMPLSQLKNLPNLEMLNFPLGGVIAYPKINEINEAAKSAKSSKNTESNSFIKLDINPKSNIKNDTFITQIIYKNDSKNPAFLVQDSKNSFILQTKEINKWEMQLLELNFPINITALSENAMLGGYFFYKNNDNNIVESIGLNGVRSDIWLKWDKEILKSELDILDYDIIILSYGSNDAMYDVFNEEKFIKNYADFIALLREYNKECVFILVAPPPVLKMEKKKYVETRNNKAVNAAVIKLARKEHTLLFNMSEFIESSAKDELDKELEKQEQNKAKNSKNTNSKSTKNTAKNAKNVPVGNKNAMQDSIKTTKDIWIKNNLSKKDVHLTPQGYYLTADALFYSLNQKFFDTK</sequence>
<dbReference type="GO" id="GO:0016788">
    <property type="term" value="F:hydrolase activity, acting on ester bonds"/>
    <property type="evidence" value="ECO:0007669"/>
    <property type="project" value="UniProtKB-ARBA"/>
</dbReference>
<reference evidence="4 5" key="2">
    <citation type="journal article" date="2016" name="Infect. Immun.">
        <title>Helicobacter saguini, a Novel Helicobacter Isolated from Cotton-Top Tamarins with Ulcerative Colitis, Has Proinflammatory Properties and Induces Typhlocolitis and Dysplasia in Gnotobiotic IL-10-/- Mice.</title>
        <authorList>
            <person name="Shen Z."/>
            <person name="Mannion A."/>
            <person name="Whary M.T."/>
            <person name="Muthupalani S."/>
            <person name="Sheh A."/>
            <person name="Feng Y."/>
            <person name="Gong G."/>
            <person name="Vandamme P."/>
            <person name="Holcombe H.R."/>
            <person name="Paster B.J."/>
            <person name="Fox J.G."/>
        </authorList>
    </citation>
    <scope>NUCLEOTIDE SEQUENCE [LARGE SCALE GENOMIC DNA]</scope>
    <source>
        <strain evidence="4 5">MIT 97-6194</strain>
    </source>
</reference>
<proteinExistence type="predicted"/>
<feature type="compositionally biased region" description="Basic and acidic residues" evidence="1">
    <location>
        <begin position="393"/>
        <end position="402"/>
    </location>
</feature>
<organism evidence="4 5">
    <name type="scientific">Helicobacter saguini</name>
    <dbReference type="NCBI Taxonomy" id="1548018"/>
    <lineage>
        <taxon>Bacteria</taxon>
        <taxon>Pseudomonadati</taxon>
        <taxon>Campylobacterota</taxon>
        <taxon>Epsilonproteobacteria</taxon>
        <taxon>Campylobacterales</taxon>
        <taxon>Helicobacteraceae</taxon>
        <taxon>Helicobacter</taxon>
    </lineage>
</organism>
<dbReference type="AlphaFoldDB" id="A0A4U8SZB0"/>
<dbReference type="Pfam" id="PF13472">
    <property type="entry name" value="Lipase_GDSL_2"/>
    <property type="match status" value="1"/>
</dbReference>
<keyword evidence="5" id="KW-1185">Reference proteome</keyword>
<dbReference type="Gene3D" id="2.60.120.1360">
    <property type="match status" value="1"/>
</dbReference>
<evidence type="ECO:0000256" key="1">
    <source>
        <dbReference type="SAM" id="MobiDB-lite"/>
    </source>
</evidence>
<reference evidence="4 5" key="1">
    <citation type="journal article" date="2014" name="Genome Announc.">
        <title>Draft genome sequences of eight enterohepatic helicobacter species isolated from both laboratory and wild rodents.</title>
        <authorList>
            <person name="Sheh A."/>
            <person name="Shen Z."/>
            <person name="Fox J.G."/>
        </authorList>
    </citation>
    <scope>NUCLEOTIDE SEQUENCE [LARGE SCALE GENOMIC DNA]</scope>
    <source>
        <strain evidence="4 5">MIT 97-6194</strain>
    </source>
</reference>